<evidence type="ECO:0000259" key="5">
    <source>
        <dbReference type="PROSITE" id="PS50977"/>
    </source>
</evidence>
<dbReference type="InterPro" id="IPR050109">
    <property type="entry name" value="HTH-type_TetR-like_transc_reg"/>
</dbReference>
<dbReference type="PROSITE" id="PS50977">
    <property type="entry name" value="HTH_TETR_2"/>
    <property type="match status" value="1"/>
</dbReference>
<feature type="domain" description="HTH tetR-type" evidence="5">
    <location>
        <begin position="6"/>
        <end position="66"/>
    </location>
</feature>
<evidence type="ECO:0000256" key="2">
    <source>
        <dbReference type="ARBA" id="ARBA00023125"/>
    </source>
</evidence>
<dbReference type="GO" id="GO:0000976">
    <property type="term" value="F:transcription cis-regulatory region binding"/>
    <property type="evidence" value="ECO:0007669"/>
    <property type="project" value="TreeGrafter"/>
</dbReference>
<dbReference type="OrthoDB" id="8535430at2"/>
<dbReference type="PANTHER" id="PTHR30055:SF119">
    <property type="entry name" value="NALC"/>
    <property type="match status" value="1"/>
</dbReference>
<evidence type="ECO:0000256" key="4">
    <source>
        <dbReference type="PROSITE-ProRule" id="PRU00335"/>
    </source>
</evidence>
<evidence type="ECO:0000256" key="1">
    <source>
        <dbReference type="ARBA" id="ARBA00023015"/>
    </source>
</evidence>
<dbReference type="GO" id="GO:0003700">
    <property type="term" value="F:DNA-binding transcription factor activity"/>
    <property type="evidence" value="ECO:0007669"/>
    <property type="project" value="TreeGrafter"/>
</dbReference>
<keyword evidence="2 4" id="KW-0238">DNA-binding</keyword>
<feature type="DNA-binding region" description="H-T-H motif" evidence="4">
    <location>
        <begin position="29"/>
        <end position="48"/>
    </location>
</feature>
<name>A0A6I3XD07_9BURK</name>
<sequence length="199" mass="22100">MRTKSPVKRQSIIDAAAAAFEEFGVAETSISQIVQRIGGSKATIYSHFASKEELVGAVMLRMWVEQMTQVFLAFEAADDLQPALARFARAYLNILLQPAIMTLTRSAMLHGDSTGRDVYEKGPKRGWDLVASRLQHWSEKNIFPAVDTQVAALHLKGLLQAELFDKVLFGFPVPDRQEVDAVADRAVQAFLGHYALRLP</sequence>
<dbReference type="Gene3D" id="1.10.357.10">
    <property type="entry name" value="Tetracycline Repressor, domain 2"/>
    <property type="match status" value="1"/>
</dbReference>
<dbReference type="InterPro" id="IPR001647">
    <property type="entry name" value="HTH_TetR"/>
</dbReference>
<accession>A0A6I3XD07</accession>
<reference evidence="6 7" key="1">
    <citation type="submission" date="2019-11" db="EMBL/GenBank/DDBJ databases">
        <title>Draft Genome Sequences of Six Type Strains of the Genus Massilia.</title>
        <authorList>
            <person name="Miess H."/>
            <person name="Frediansyah A."/>
            <person name="Goeker M."/>
            <person name="Gross H."/>
        </authorList>
    </citation>
    <scope>NUCLEOTIDE SEQUENCE [LARGE SCALE GENOMIC DNA]</scope>
    <source>
        <strain evidence="6 7">DSM 17513</strain>
    </source>
</reference>
<dbReference type="Pfam" id="PF00440">
    <property type="entry name" value="TetR_N"/>
    <property type="match status" value="1"/>
</dbReference>
<gene>
    <name evidence="6" type="ORF">GJV26_18330</name>
</gene>
<dbReference type="Proteomes" id="UP000431684">
    <property type="component" value="Unassembled WGS sequence"/>
</dbReference>
<evidence type="ECO:0000313" key="7">
    <source>
        <dbReference type="Proteomes" id="UP000431684"/>
    </source>
</evidence>
<evidence type="ECO:0000256" key="3">
    <source>
        <dbReference type="ARBA" id="ARBA00023163"/>
    </source>
</evidence>
<dbReference type="SUPFAM" id="SSF46689">
    <property type="entry name" value="Homeodomain-like"/>
    <property type="match status" value="1"/>
</dbReference>
<dbReference type="InterPro" id="IPR036271">
    <property type="entry name" value="Tet_transcr_reg_TetR-rel_C_sf"/>
</dbReference>
<evidence type="ECO:0000313" key="6">
    <source>
        <dbReference type="EMBL" id="MUI14399.1"/>
    </source>
</evidence>
<dbReference type="PRINTS" id="PR00455">
    <property type="entry name" value="HTHTETR"/>
</dbReference>
<dbReference type="FunFam" id="1.10.10.60:FF:000141">
    <property type="entry name" value="TetR family transcriptional regulator"/>
    <property type="match status" value="1"/>
</dbReference>
<dbReference type="AlphaFoldDB" id="A0A6I3XD07"/>
<organism evidence="6 7">
    <name type="scientific">Pseudoduganella dura</name>
    <dbReference type="NCBI Taxonomy" id="321982"/>
    <lineage>
        <taxon>Bacteria</taxon>
        <taxon>Pseudomonadati</taxon>
        <taxon>Pseudomonadota</taxon>
        <taxon>Betaproteobacteria</taxon>
        <taxon>Burkholderiales</taxon>
        <taxon>Oxalobacteraceae</taxon>
        <taxon>Telluria group</taxon>
        <taxon>Pseudoduganella</taxon>
    </lineage>
</organism>
<dbReference type="PANTHER" id="PTHR30055">
    <property type="entry name" value="HTH-TYPE TRANSCRIPTIONAL REGULATOR RUTR"/>
    <property type="match status" value="1"/>
</dbReference>
<proteinExistence type="predicted"/>
<dbReference type="SUPFAM" id="SSF48498">
    <property type="entry name" value="Tetracyclin repressor-like, C-terminal domain"/>
    <property type="match status" value="1"/>
</dbReference>
<dbReference type="RefSeq" id="WP_155710096.1">
    <property type="nucleotide sequence ID" value="NZ_BMWU01000031.1"/>
</dbReference>
<comment type="caution">
    <text evidence="6">The sequence shown here is derived from an EMBL/GenBank/DDBJ whole genome shotgun (WGS) entry which is preliminary data.</text>
</comment>
<dbReference type="Pfam" id="PF14246">
    <property type="entry name" value="TetR_C_7"/>
    <property type="match status" value="1"/>
</dbReference>
<keyword evidence="3" id="KW-0804">Transcription</keyword>
<dbReference type="InterPro" id="IPR009057">
    <property type="entry name" value="Homeodomain-like_sf"/>
</dbReference>
<protein>
    <submittedName>
        <fullName evidence="6">TetR family transcriptional regulator</fullName>
    </submittedName>
</protein>
<dbReference type="InterPro" id="IPR039536">
    <property type="entry name" value="TetR_C_Proteobacteria"/>
</dbReference>
<keyword evidence="7" id="KW-1185">Reference proteome</keyword>
<keyword evidence="1" id="KW-0805">Transcription regulation</keyword>
<dbReference type="EMBL" id="WNWM01000002">
    <property type="protein sequence ID" value="MUI14399.1"/>
    <property type="molecule type" value="Genomic_DNA"/>
</dbReference>